<reference evidence="2" key="2">
    <citation type="submission" date="2020-09" db="EMBL/GenBank/DDBJ databases">
        <authorList>
            <person name="Sun Q."/>
            <person name="Ohkuma M."/>
        </authorList>
    </citation>
    <scope>NUCLEOTIDE SEQUENCE</scope>
    <source>
        <strain evidence="2">JCM 14359</strain>
    </source>
</reference>
<accession>A0A830EBZ6</accession>
<dbReference type="OrthoDB" id="340836at2157"/>
<feature type="compositionally biased region" description="Low complexity" evidence="1">
    <location>
        <begin position="54"/>
        <end position="68"/>
    </location>
</feature>
<evidence type="ECO:0000313" key="2">
    <source>
        <dbReference type="EMBL" id="GGJ10478.1"/>
    </source>
</evidence>
<protein>
    <submittedName>
        <fullName evidence="2">Uncharacterized protein</fullName>
    </submittedName>
</protein>
<keyword evidence="3" id="KW-1185">Reference proteome</keyword>
<evidence type="ECO:0000313" key="3">
    <source>
        <dbReference type="Proteomes" id="UP000653099"/>
    </source>
</evidence>
<organism evidence="2 3">
    <name type="scientific">Halobellus salinus</name>
    <dbReference type="NCBI Taxonomy" id="931585"/>
    <lineage>
        <taxon>Archaea</taxon>
        <taxon>Methanobacteriati</taxon>
        <taxon>Methanobacteriota</taxon>
        <taxon>Stenosarchaea group</taxon>
        <taxon>Halobacteria</taxon>
        <taxon>Halobacteriales</taxon>
        <taxon>Haloferacaceae</taxon>
        <taxon>Halobellus</taxon>
    </lineage>
</organism>
<feature type="region of interest" description="Disordered" evidence="1">
    <location>
        <begin position="152"/>
        <end position="198"/>
    </location>
</feature>
<dbReference type="Proteomes" id="UP000653099">
    <property type="component" value="Unassembled WGS sequence"/>
</dbReference>
<evidence type="ECO:0000256" key="1">
    <source>
        <dbReference type="SAM" id="MobiDB-lite"/>
    </source>
</evidence>
<reference evidence="2" key="1">
    <citation type="journal article" date="2014" name="Int. J. Syst. Evol. Microbiol.">
        <title>Complete genome sequence of Corynebacterium casei LMG S-19264T (=DSM 44701T), isolated from a smear-ripened cheese.</title>
        <authorList>
            <consortium name="US DOE Joint Genome Institute (JGI-PGF)"/>
            <person name="Walter F."/>
            <person name="Albersmeier A."/>
            <person name="Kalinowski J."/>
            <person name="Ruckert C."/>
        </authorList>
    </citation>
    <scope>NUCLEOTIDE SEQUENCE</scope>
    <source>
        <strain evidence="2">JCM 14359</strain>
    </source>
</reference>
<feature type="region of interest" description="Disordered" evidence="1">
    <location>
        <begin position="17"/>
        <end position="68"/>
    </location>
</feature>
<comment type="caution">
    <text evidence="2">The sequence shown here is derived from an EMBL/GenBank/DDBJ whole genome shotgun (WGS) entry which is preliminary data.</text>
</comment>
<gene>
    <name evidence="2" type="ORF">GCM10008995_20360</name>
</gene>
<proteinExistence type="predicted"/>
<dbReference type="RefSeq" id="WP_188787304.1">
    <property type="nucleotide sequence ID" value="NZ_BMOC01000012.1"/>
</dbReference>
<name>A0A830EBZ6_9EURY</name>
<dbReference type="AlphaFoldDB" id="A0A830EBZ6"/>
<feature type="compositionally biased region" description="Low complexity" evidence="1">
    <location>
        <begin position="24"/>
        <end position="39"/>
    </location>
</feature>
<sequence>MTDALLSAGIDRCRRAGWTVSRSTDAAEPPAIATPTESADNALRAGDSPEAPPDEAATPPTTEALLAPGRPVAVEPLREADPTITLSRVWNNRNESRATLFVVPTHEVAESVERVLAPPAGVPEADDNGRRFYSGPDRIRLEEGGYAAVPTGQEVVWRETRTPPEPTGIRRSDPTEQGPDADSDTSPAPAVAQPGESTAPWLELRAGDTVLARLEGVDALACPPRARFPYAYRRDRDKQIRVCDFAGRPVQRYPGVAAMRRGGFRPVPAPLVPEQLFDGAIEGWWAVLPTVATE</sequence>
<dbReference type="EMBL" id="BMOC01000012">
    <property type="protein sequence ID" value="GGJ10478.1"/>
    <property type="molecule type" value="Genomic_DNA"/>
</dbReference>
<feature type="compositionally biased region" description="Basic and acidic residues" evidence="1">
    <location>
        <begin position="156"/>
        <end position="174"/>
    </location>
</feature>